<evidence type="ECO:0000259" key="6">
    <source>
        <dbReference type="Pfam" id="PF25967"/>
    </source>
</evidence>
<dbReference type="Pfam" id="PF25967">
    <property type="entry name" value="RND-MFP_C"/>
    <property type="match status" value="1"/>
</dbReference>
<dbReference type="GO" id="GO:0046914">
    <property type="term" value="F:transition metal ion binding"/>
    <property type="evidence" value="ECO:0007669"/>
    <property type="project" value="TreeGrafter"/>
</dbReference>
<comment type="subcellular location">
    <subcellularLocation>
        <location evidence="1">Cell envelope</location>
    </subcellularLocation>
</comment>
<dbReference type="NCBIfam" id="TIGR01730">
    <property type="entry name" value="RND_mfp"/>
    <property type="match status" value="1"/>
</dbReference>
<feature type="domain" description="Multidrug resistance protein MdtA-like C-terminal permuted SH3" evidence="6">
    <location>
        <begin position="328"/>
        <end position="384"/>
    </location>
</feature>
<dbReference type="Gene3D" id="2.40.50.100">
    <property type="match status" value="1"/>
</dbReference>
<dbReference type="PANTHER" id="PTHR30097">
    <property type="entry name" value="CATION EFFLUX SYSTEM PROTEIN CUSB"/>
    <property type="match status" value="1"/>
</dbReference>
<dbReference type="Proteomes" id="UP001165565">
    <property type="component" value="Unassembled WGS sequence"/>
</dbReference>
<evidence type="ECO:0000256" key="1">
    <source>
        <dbReference type="ARBA" id="ARBA00004196"/>
    </source>
</evidence>
<sequence>MSNGAQLRLIGLAAVALVALLLVIAGVRALLAPAPAPPEKLPAGAFRPTREQLAQLTIAPVRSGADSTLIRANGAIAVDGDRSTPVLLPFSGQVITVYVEPGQRVAPGQPLLRIASPEMVDARNTLAAAGAQQASATEALRVAEANAARQKAIYETAGGALKDYRQAQADLVAAQSAARTAQSAVNAAQNHLAIFGHGGGNASQPATVYRAPVGGLIADRNVAPGQFVTAGSTAPLMTITDPTRVWLVAQLAESDVASVHVGDQVEVTTPALPGRTFAARVDNVGAALDPASHRLAVRATISNPDGALKPQMFASFTIRRQTGGADGIFVPASAVIHEGDTARVWIVGRDKLLYARAVTTAPGEGGQIRIVTGLTPGDRVVTAGALFVNEAGIDQ</sequence>
<dbReference type="Pfam" id="PF25954">
    <property type="entry name" value="Beta-barrel_RND_2"/>
    <property type="match status" value="1"/>
</dbReference>
<dbReference type="InterPro" id="IPR058627">
    <property type="entry name" value="MdtA-like_C"/>
</dbReference>
<dbReference type="SUPFAM" id="SSF111369">
    <property type="entry name" value="HlyD-like secretion proteins"/>
    <property type="match status" value="1"/>
</dbReference>
<dbReference type="Gene3D" id="2.40.420.20">
    <property type="match status" value="1"/>
</dbReference>
<evidence type="ECO:0000256" key="3">
    <source>
        <dbReference type="ARBA" id="ARBA00022448"/>
    </source>
</evidence>
<dbReference type="GO" id="GO:0022857">
    <property type="term" value="F:transmembrane transporter activity"/>
    <property type="evidence" value="ECO:0007669"/>
    <property type="project" value="InterPro"/>
</dbReference>
<comment type="caution">
    <text evidence="7">The sequence shown here is derived from an EMBL/GenBank/DDBJ whole genome shotgun (WGS) entry which is preliminary data.</text>
</comment>
<dbReference type="Gene3D" id="2.40.30.170">
    <property type="match status" value="1"/>
</dbReference>
<evidence type="ECO:0000259" key="5">
    <source>
        <dbReference type="Pfam" id="PF25954"/>
    </source>
</evidence>
<protein>
    <submittedName>
        <fullName evidence="7">Efflux RND transporter periplasmic adaptor subunit</fullName>
    </submittedName>
</protein>
<dbReference type="RefSeq" id="WP_265269207.1">
    <property type="nucleotide sequence ID" value="NZ_JANFAV010000008.1"/>
</dbReference>
<dbReference type="GO" id="GO:0060003">
    <property type="term" value="P:copper ion export"/>
    <property type="evidence" value="ECO:0007669"/>
    <property type="project" value="TreeGrafter"/>
</dbReference>
<gene>
    <name evidence="7" type="ORF">NEE01_12855</name>
</gene>
<evidence type="ECO:0000259" key="4">
    <source>
        <dbReference type="Pfam" id="PF25917"/>
    </source>
</evidence>
<evidence type="ECO:0000256" key="2">
    <source>
        <dbReference type="ARBA" id="ARBA00009477"/>
    </source>
</evidence>
<dbReference type="InterPro" id="IPR058792">
    <property type="entry name" value="Beta-barrel_RND_2"/>
</dbReference>
<reference evidence="7" key="1">
    <citation type="submission" date="2022-06" db="EMBL/GenBank/DDBJ databases">
        <title>Sphingomonas sp. nov. isolated from rhizosphere soil of tomato.</title>
        <authorList>
            <person name="Dong H."/>
            <person name="Gao R."/>
        </authorList>
    </citation>
    <scope>NUCLEOTIDE SEQUENCE</scope>
    <source>
        <strain evidence="7">MMSM24</strain>
    </source>
</reference>
<dbReference type="AlphaFoldDB" id="A0AA42CQU4"/>
<dbReference type="EMBL" id="JANFAV010000008">
    <property type="protein sequence ID" value="MCW6535669.1"/>
    <property type="molecule type" value="Genomic_DNA"/>
</dbReference>
<dbReference type="InterPro" id="IPR006143">
    <property type="entry name" value="RND_pump_MFP"/>
</dbReference>
<proteinExistence type="inferred from homology"/>
<name>A0AA42CQU4_9SPHN</name>
<dbReference type="FunFam" id="2.40.30.170:FF:000010">
    <property type="entry name" value="Efflux RND transporter periplasmic adaptor subunit"/>
    <property type="match status" value="1"/>
</dbReference>
<dbReference type="InterPro" id="IPR058625">
    <property type="entry name" value="MdtA-like_BSH"/>
</dbReference>
<accession>A0AA42CQU4</accession>
<dbReference type="Pfam" id="PF25917">
    <property type="entry name" value="BSH_RND"/>
    <property type="match status" value="1"/>
</dbReference>
<dbReference type="GO" id="GO:0015679">
    <property type="term" value="P:plasma membrane copper ion transport"/>
    <property type="evidence" value="ECO:0007669"/>
    <property type="project" value="TreeGrafter"/>
</dbReference>
<keyword evidence="8" id="KW-1185">Reference proteome</keyword>
<keyword evidence="3" id="KW-0813">Transport</keyword>
<evidence type="ECO:0000313" key="8">
    <source>
        <dbReference type="Proteomes" id="UP001165565"/>
    </source>
</evidence>
<dbReference type="GO" id="GO:0016020">
    <property type="term" value="C:membrane"/>
    <property type="evidence" value="ECO:0007669"/>
    <property type="project" value="InterPro"/>
</dbReference>
<organism evidence="7 8">
    <name type="scientific">Sphingomonas lycopersici</name>
    <dbReference type="NCBI Taxonomy" id="2951807"/>
    <lineage>
        <taxon>Bacteria</taxon>
        <taxon>Pseudomonadati</taxon>
        <taxon>Pseudomonadota</taxon>
        <taxon>Alphaproteobacteria</taxon>
        <taxon>Sphingomonadales</taxon>
        <taxon>Sphingomonadaceae</taxon>
        <taxon>Sphingomonas</taxon>
    </lineage>
</organism>
<feature type="domain" description="CusB-like beta-barrel" evidence="5">
    <location>
        <begin position="244"/>
        <end position="321"/>
    </location>
</feature>
<evidence type="ECO:0000313" key="7">
    <source>
        <dbReference type="EMBL" id="MCW6535669.1"/>
    </source>
</evidence>
<feature type="domain" description="Multidrug resistance protein MdtA-like barrel-sandwich hybrid" evidence="4">
    <location>
        <begin position="91"/>
        <end position="240"/>
    </location>
</feature>
<dbReference type="InterPro" id="IPR051909">
    <property type="entry name" value="MFP_Cation_Efflux"/>
</dbReference>
<dbReference type="GO" id="GO:0030288">
    <property type="term" value="C:outer membrane-bounded periplasmic space"/>
    <property type="evidence" value="ECO:0007669"/>
    <property type="project" value="TreeGrafter"/>
</dbReference>
<dbReference type="PANTHER" id="PTHR30097:SF15">
    <property type="entry name" value="CATION EFFLUX SYSTEM PROTEIN CUSB"/>
    <property type="match status" value="1"/>
</dbReference>
<comment type="similarity">
    <text evidence="2">Belongs to the membrane fusion protein (MFP) (TC 8.A.1) family.</text>
</comment>